<dbReference type="InterPro" id="IPR046798">
    <property type="entry name" value="2OG-FeII_Oxy_6"/>
</dbReference>
<evidence type="ECO:0000313" key="3">
    <source>
        <dbReference type="EMBL" id="KNZ45172.1"/>
    </source>
</evidence>
<protein>
    <recommendedName>
        <fullName evidence="2">Tet-like 2OG-Fe(II) oxygenase domain-containing protein</fullName>
    </recommendedName>
</protein>
<feature type="compositionally biased region" description="Low complexity" evidence="1">
    <location>
        <begin position="1"/>
        <end position="10"/>
    </location>
</feature>
<comment type="caution">
    <text evidence="3">The sequence shown here is derived from an EMBL/GenBank/DDBJ whole genome shotgun (WGS) entry which is preliminary data.</text>
</comment>
<dbReference type="STRING" id="27349.A0A0L6UA40"/>
<sequence>YSHTSTLPSPLTTPRPTTNPVPPYLLAEATHLATFSETPEPPPGLEPNFKEDPNAFTFHLSFTISNFANKPHKENDASPFTFFMWIPIKQTTGNLVEENFEVKGGEFVFPDDSCGIKFSGFNGI</sequence>
<evidence type="ECO:0000256" key="1">
    <source>
        <dbReference type="SAM" id="MobiDB-lite"/>
    </source>
</evidence>
<accession>A0A0L6UA40</accession>
<dbReference type="Proteomes" id="UP000037035">
    <property type="component" value="Unassembled WGS sequence"/>
</dbReference>
<dbReference type="EMBL" id="LAVV01013955">
    <property type="protein sequence ID" value="KNZ45172.1"/>
    <property type="molecule type" value="Genomic_DNA"/>
</dbReference>
<feature type="non-terminal residue" evidence="3">
    <location>
        <position position="124"/>
    </location>
</feature>
<proteinExistence type="predicted"/>
<dbReference type="VEuPathDB" id="FungiDB:VP01_8415g1"/>
<reference evidence="3 4" key="1">
    <citation type="submission" date="2015-08" db="EMBL/GenBank/DDBJ databases">
        <title>Next Generation Sequencing and Analysis of the Genome of Puccinia sorghi L Schw, the Causal Agent of Maize Common Rust.</title>
        <authorList>
            <person name="Rochi L."/>
            <person name="Burguener G."/>
            <person name="Darino M."/>
            <person name="Turjanski A."/>
            <person name="Kreff E."/>
            <person name="Dieguez M.J."/>
            <person name="Sacco F."/>
        </authorList>
    </citation>
    <scope>NUCLEOTIDE SEQUENCE [LARGE SCALE GENOMIC DNA]</scope>
    <source>
        <strain evidence="3 4">RO10H11247</strain>
    </source>
</reference>
<organism evidence="3 4">
    <name type="scientific">Puccinia sorghi</name>
    <dbReference type="NCBI Taxonomy" id="27349"/>
    <lineage>
        <taxon>Eukaryota</taxon>
        <taxon>Fungi</taxon>
        <taxon>Dikarya</taxon>
        <taxon>Basidiomycota</taxon>
        <taxon>Pucciniomycotina</taxon>
        <taxon>Pucciniomycetes</taxon>
        <taxon>Pucciniales</taxon>
        <taxon>Pucciniaceae</taxon>
        <taxon>Puccinia</taxon>
    </lineage>
</organism>
<feature type="domain" description="Tet-like 2OG-Fe(II) oxygenase" evidence="2">
    <location>
        <begin position="43"/>
        <end position="124"/>
    </location>
</feature>
<evidence type="ECO:0000313" key="4">
    <source>
        <dbReference type="Proteomes" id="UP000037035"/>
    </source>
</evidence>
<name>A0A0L6UA40_9BASI</name>
<gene>
    <name evidence="3" type="ORF">VP01_8415g1</name>
</gene>
<feature type="compositionally biased region" description="Pro residues" evidence="1">
    <location>
        <begin position="11"/>
        <end position="23"/>
    </location>
</feature>
<evidence type="ECO:0000259" key="2">
    <source>
        <dbReference type="Pfam" id="PF20515"/>
    </source>
</evidence>
<dbReference type="Pfam" id="PF20515">
    <property type="entry name" value="2OG-FeII_Oxy_6"/>
    <property type="match status" value="1"/>
</dbReference>
<dbReference type="OrthoDB" id="2496844at2759"/>
<feature type="region of interest" description="Disordered" evidence="1">
    <location>
        <begin position="1"/>
        <end position="23"/>
    </location>
</feature>
<dbReference type="AlphaFoldDB" id="A0A0L6UA40"/>
<feature type="non-terminal residue" evidence="3">
    <location>
        <position position="1"/>
    </location>
</feature>
<keyword evidence="4" id="KW-1185">Reference proteome</keyword>